<feature type="region of interest" description="Disordered" evidence="1">
    <location>
        <begin position="1"/>
        <end position="31"/>
    </location>
</feature>
<organism evidence="2 3">
    <name type="scientific">Trifolium medium</name>
    <dbReference type="NCBI Taxonomy" id="97028"/>
    <lineage>
        <taxon>Eukaryota</taxon>
        <taxon>Viridiplantae</taxon>
        <taxon>Streptophyta</taxon>
        <taxon>Embryophyta</taxon>
        <taxon>Tracheophyta</taxon>
        <taxon>Spermatophyta</taxon>
        <taxon>Magnoliopsida</taxon>
        <taxon>eudicotyledons</taxon>
        <taxon>Gunneridae</taxon>
        <taxon>Pentapetalae</taxon>
        <taxon>rosids</taxon>
        <taxon>fabids</taxon>
        <taxon>Fabales</taxon>
        <taxon>Fabaceae</taxon>
        <taxon>Papilionoideae</taxon>
        <taxon>50 kb inversion clade</taxon>
        <taxon>NPAAA clade</taxon>
        <taxon>Hologalegina</taxon>
        <taxon>IRL clade</taxon>
        <taxon>Trifolieae</taxon>
        <taxon>Trifolium</taxon>
    </lineage>
</organism>
<dbReference type="Proteomes" id="UP000265520">
    <property type="component" value="Unassembled WGS sequence"/>
</dbReference>
<reference evidence="2 3" key="1">
    <citation type="journal article" date="2018" name="Front. Plant Sci.">
        <title>Red Clover (Trifolium pratense) and Zigzag Clover (T. medium) - A Picture of Genomic Similarities and Differences.</title>
        <authorList>
            <person name="Dluhosova J."/>
            <person name="Istvanek J."/>
            <person name="Nedelnik J."/>
            <person name="Repkova J."/>
        </authorList>
    </citation>
    <scope>NUCLEOTIDE SEQUENCE [LARGE SCALE GENOMIC DNA]</scope>
    <source>
        <strain evidence="3">cv. 10/8</strain>
        <tissue evidence="2">Leaf</tissue>
    </source>
</reference>
<evidence type="ECO:0000256" key="1">
    <source>
        <dbReference type="SAM" id="MobiDB-lite"/>
    </source>
</evidence>
<feature type="non-terminal residue" evidence="2">
    <location>
        <position position="31"/>
    </location>
</feature>
<accession>A0A392SM13</accession>
<name>A0A392SM13_9FABA</name>
<proteinExistence type="predicted"/>
<evidence type="ECO:0000313" key="2">
    <source>
        <dbReference type="EMBL" id="MCI48970.1"/>
    </source>
</evidence>
<dbReference type="AlphaFoldDB" id="A0A392SM13"/>
<sequence length="31" mass="3585">MGGRGVAERKRHRDSEEEMCVKEGRHALGFR</sequence>
<protein>
    <submittedName>
        <fullName evidence="2">Uncharacterized protein</fullName>
    </submittedName>
</protein>
<comment type="caution">
    <text evidence="2">The sequence shown here is derived from an EMBL/GenBank/DDBJ whole genome shotgun (WGS) entry which is preliminary data.</text>
</comment>
<evidence type="ECO:0000313" key="3">
    <source>
        <dbReference type="Proteomes" id="UP000265520"/>
    </source>
</evidence>
<dbReference type="EMBL" id="LXQA010393980">
    <property type="protein sequence ID" value="MCI48970.1"/>
    <property type="molecule type" value="Genomic_DNA"/>
</dbReference>
<keyword evidence="3" id="KW-1185">Reference proteome</keyword>
<feature type="compositionally biased region" description="Basic and acidic residues" evidence="1">
    <location>
        <begin position="13"/>
        <end position="31"/>
    </location>
</feature>